<keyword evidence="10" id="KW-0282">Flagellum</keyword>
<feature type="transmembrane region" description="Helical" evidence="9">
    <location>
        <begin position="51"/>
        <end position="70"/>
    </location>
</feature>
<evidence type="ECO:0000256" key="7">
    <source>
        <dbReference type="ARBA" id="ARBA00023136"/>
    </source>
</evidence>
<dbReference type="PANTHER" id="PTHR34040">
    <property type="entry name" value="FLAGELLAR BIOSYNTHETIC PROTEIN FLIQ"/>
    <property type="match status" value="1"/>
</dbReference>
<comment type="subcellular location">
    <subcellularLocation>
        <location evidence="1 9">Cell membrane</location>
        <topology evidence="1">Multi-pass membrane protein</topology>
    </subcellularLocation>
    <subcellularLocation>
        <location evidence="9">Bacterial flagellum basal body</location>
    </subcellularLocation>
</comment>
<evidence type="ECO:0000256" key="6">
    <source>
        <dbReference type="ARBA" id="ARBA00022989"/>
    </source>
</evidence>
<gene>
    <name evidence="10" type="primary">fliQ_1</name>
    <name evidence="9" type="synonym">fliQ</name>
    <name evidence="10" type="ORF">Ldro_1400</name>
</gene>
<keyword evidence="8 9" id="KW-0975">Bacterial flagellum</keyword>
<comment type="function">
    <text evidence="9">Role in flagellar biosynthesis.</text>
</comment>
<evidence type="ECO:0000256" key="4">
    <source>
        <dbReference type="ARBA" id="ARBA00022475"/>
    </source>
</evidence>
<protein>
    <recommendedName>
        <fullName evidence="3 9">Flagellar biosynthetic protein FliQ</fullName>
    </recommendedName>
</protein>
<evidence type="ECO:0000256" key="5">
    <source>
        <dbReference type="ARBA" id="ARBA00022692"/>
    </source>
</evidence>
<dbReference type="GO" id="GO:0009306">
    <property type="term" value="P:protein secretion"/>
    <property type="evidence" value="ECO:0007669"/>
    <property type="project" value="InterPro"/>
</dbReference>
<dbReference type="AlphaFoldDB" id="A0A0W0SXV8"/>
<evidence type="ECO:0000313" key="11">
    <source>
        <dbReference type="Proteomes" id="UP000054736"/>
    </source>
</evidence>
<dbReference type="InterPro" id="IPR006305">
    <property type="entry name" value="FliQ"/>
</dbReference>
<dbReference type="PRINTS" id="PR00952">
    <property type="entry name" value="TYPE3IMQPROT"/>
</dbReference>
<comment type="similarity">
    <text evidence="2 9">Belongs to the FliQ/MopD/SpaQ family.</text>
</comment>
<evidence type="ECO:0000256" key="1">
    <source>
        <dbReference type="ARBA" id="ARBA00004651"/>
    </source>
</evidence>
<proteinExistence type="inferred from homology"/>
<dbReference type="Proteomes" id="UP000054736">
    <property type="component" value="Unassembled WGS sequence"/>
</dbReference>
<dbReference type="OrthoDB" id="9806440at2"/>
<evidence type="ECO:0000256" key="8">
    <source>
        <dbReference type="ARBA" id="ARBA00023143"/>
    </source>
</evidence>
<comment type="caution">
    <text evidence="10">The sequence shown here is derived from an EMBL/GenBank/DDBJ whole genome shotgun (WGS) entry which is preliminary data.</text>
</comment>
<reference evidence="10 11" key="1">
    <citation type="submission" date="2015-11" db="EMBL/GenBank/DDBJ databases">
        <title>Genomic analysis of 38 Legionella species identifies large and diverse effector repertoires.</title>
        <authorList>
            <person name="Burstein D."/>
            <person name="Amaro F."/>
            <person name="Zusman T."/>
            <person name="Lifshitz Z."/>
            <person name="Cohen O."/>
            <person name="Gilbert J.A."/>
            <person name="Pupko T."/>
            <person name="Shuman H.A."/>
            <person name="Segal G."/>
        </authorList>
    </citation>
    <scope>NUCLEOTIDE SEQUENCE [LARGE SCALE GENOMIC DNA]</scope>
    <source>
        <strain evidence="10 11">ATCC 700990</strain>
    </source>
</reference>
<dbReference type="InterPro" id="IPR002191">
    <property type="entry name" value="Bac_export_3"/>
</dbReference>
<dbReference type="NCBIfam" id="TIGR01402">
    <property type="entry name" value="fliQ"/>
    <property type="match status" value="1"/>
</dbReference>
<evidence type="ECO:0000313" key="10">
    <source>
        <dbReference type="EMBL" id="KTC87781.1"/>
    </source>
</evidence>
<sequence length="89" mass="9821">MSNDIAIYLSKQLLWHALLISSPVIIVALLCGLLISILQVITQIQDSSLSFVPKILAVVLMLMLCGEWMMHSLIDFSKNLIQSIPEAIG</sequence>
<dbReference type="PATRIC" id="fig|1212489.4.peg.1479"/>
<keyword evidence="10" id="KW-0969">Cilium</keyword>
<dbReference type="Pfam" id="PF01313">
    <property type="entry name" value="Bac_export_3"/>
    <property type="match status" value="1"/>
</dbReference>
<dbReference type="PANTHER" id="PTHR34040:SF2">
    <property type="entry name" value="FLAGELLAR BIOSYNTHETIC PROTEIN FLIQ"/>
    <property type="match status" value="1"/>
</dbReference>
<name>A0A0W0SXV8_9GAMM</name>
<evidence type="ECO:0000256" key="3">
    <source>
        <dbReference type="ARBA" id="ARBA00021718"/>
    </source>
</evidence>
<feature type="transmembrane region" description="Helical" evidence="9">
    <location>
        <begin position="12"/>
        <end position="39"/>
    </location>
</feature>
<evidence type="ECO:0000256" key="2">
    <source>
        <dbReference type="ARBA" id="ARBA00006156"/>
    </source>
</evidence>
<evidence type="ECO:0000256" key="9">
    <source>
        <dbReference type="RuleBase" id="RU364090"/>
    </source>
</evidence>
<keyword evidence="5 9" id="KW-0812">Transmembrane</keyword>
<dbReference type="STRING" id="1212489.Ldro_1400"/>
<keyword evidence="6 9" id="KW-1133">Transmembrane helix</keyword>
<dbReference type="GO" id="GO:0044780">
    <property type="term" value="P:bacterial-type flagellum assembly"/>
    <property type="evidence" value="ECO:0007669"/>
    <property type="project" value="InterPro"/>
</dbReference>
<accession>A0A0W0SXV8</accession>
<keyword evidence="7 9" id="KW-0472">Membrane</keyword>
<keyword evidence="10" id="KW-0966">Cell projection</keyword>
<keyword evidence="4 9" id="KW-1003">Cell membrane</keyword>
<keyword evidence="11" id="KW-1185">Reference proteome</keyword>
<dbReference type="GO" id="GO:0009425">
    <property type="term" value="C:bacterial-type flagellum basal body"/>
    <property type="evidence" value="ECO:0007669"/>
    <property type="project" value="UniProtKB-SubCell"/>
</dbReference>
<dbReference type="EMBL" id="LNXY01000020">
    <property type="protein sequence ID" value="KTC87781.1"/>
    <property type="molecule type" value="Genomic_DNA"/>
</dbReference>
<organism evidence="10 11">
    <name type="scientific">Legionella drozanskii LLAP-1</name>
    <dbReference type="NCBI Taxonomy" id="1212489"/>
    <lineage>
        <taxon>Bacteria</taxon>
        <taxon>Pseudomonadati</taxon>
        <taxon>Pseudomonadota</taxon>
        <taxon>Gammaproteobacteria</taxon>
        <taxon>Legionellales</taxon>
        <taxon>Legionellaceae</taxon>
        <taxon>Legionella</taxon>
    </lineage>
</organism>
<dbReference type="PIRSF" id="PIRSF004669">
    <property type="entry name" value="FliQ"/>
    <property type="match status" value="1"/>
</dbReference>
<dbReference type="GO" id="GO:0005886">
    <property type="term" value="C:plasma membrane"/>
    <property type="evidence" value="ECO:0007669"/>
    <property type="project" value="UniProtKB-SubCell"/>
</dbReference>